<keyword evidence="3" id="KW-0436">Ligase</keyword>
<dbReference type="Gene3D" id="3.30.420.360">
    <property type="match status" value="1"/>
</dbReference>
<keyword evidence="4" id="KW-0479">Metal-binding</keyword>
<dbReference type="Gene3D" id="3.30.110.120">
    <property type="match status" value="1"/>
</dbReference>
<dbReference type="Pfam" id="PF22521">
    <property type="entry name" value="HypF_C_2"/>
    <property type="match status" value="1"/>
</dbReference>
<keyword evidence="9" id="KW-0378">Hydrolase</keyword>
<dbReference type="PANTHER" id="PTHR42959:SF1">
    <property type="entry name" value="CARBAMOYLTRANSFERASE HYPF"/>
    <property type="match status" value="1"/>
</dbReference>
<dbReference type="InterPro" id="IPR001792">
    <property type="entry name" value="Acylphosphatase-like_dom"/>
</dbReference>
<dbReference type="AlphaFoldDB" id="A0A650EL15"/>
<dbReference type="UniPathway" id="UPA00335"/>
<reference evidence="12" key="1">
    <citation type="journal article" date="2020" name="J. ISSAAS">
        <title>Lactobacilli and other gastrointestinal microbiota of Peromyscus leucopus, reservoir host for agents of Lyme disease and other zoonoses in North America.</title>
        <authorList>
            <person name="Milovic A."/>
            <person name="Bassam K."/>
            <person name="Shao H."/>
            <person name="Chatzistamou I."/>
            <person name="Tufts D.M."/>
            <person name="Diuk-Wasser M."/>
            <person name="Barbour A.G."/>
        </authorList>
    </citation>
    <scope>NUCLEOTIDE SEQUENCE</scope>
    <source>
        <strain evidence="12">LL4</strain>
    </source>
</reference>
<evidence type="ECO:0000256" key="8">
    <source>
        <dbReference type="PIRNR" id="PIRNR006256"/>
    </source>
</evidence>
<dbReference type="GO" id="GO:0016874">
    <property type="term" value="F:ligase activity"/>
    <property type="evidence" value="ECO:0007669"/>
    <property type="project" value="UniProtKB-UniRule"/>
</dbReference>
<dbReference type="Pfam" id="PF07503">
    <property type="entry name" value="zf-HYPF"/>
    <property type="match status" value="2"/>
</dbReference>
<dbReference type="GO" id="GO:0016743">
    <property type="term" value="F:carboxyl- or carbamoyltransferase activity"/>
    <property type="evidence" value="ECO:0007669"/>
    <property type="project" value="UniProtKB-UniRule"/>
</dbReference>
<dbReference type="GO" id="GO:0003725">
    <property type="term" value="F:double-stranded RNA binding"/>
    <property type="evidence" value="ECO:0007669"/>
    <property type="project" value="InterPro"/>
</dbReference>
<feature type="domain" description="Acylphosphatase-like" evidence="10">
    <location>
        <begin position="3"/>
        <end position="99"/>
    </location>
</feature>
<dbReference type="InterPro" id="IPR011125">
    <property type="entry name" value="Znf_HypF"/>
</dbReference>
<keyword evidence="6" id="KW-0862">Zinc</keyword>
<accession>A0A650EL15</accession>
<dbReference type="PROSITE" id="PS51160">
    <property type="entry name" value="ACYLPHOSPHATASE_3"/>
    <property type="match status" value="1"/>
</dbReference>
<dbReference type="EMBL" id="MN577567">
    <property type="protein sequence ID" value="QGT49941.1"/>
    <property type="molecule type" value="Genomic_DNA"/>
</dbReference>
<dbReference type="SUPFAM" id="SSF55821">
    <property type="entry name" value="YrdC/RibB"/>
    <property type="match status" value="1"/>
</dbReference>
<dbReference type="NCBIfam" id="TIGR00143">
    <property type="entry name" value="hypF"/>
    <property type="match status" value="1"/>
</dbReference>
<dbReference type="Pfam" id="PF01300">
    <property type="entry name" value="Sua5_yciO_yrdC"/>
    <property type="match status" value="1"/>
</dbReference>
<evidence type="ECO:0000256" key="5">
    <source>
        <dbReference type="ARBA" id="ARBA00022771"/>
    </source>
</evidence>
<organism evidence="12">
    <name type="scientific">uncultured Helicobacter sp</name>
    <dbReference type="NCBI Taxonomy" id="175537"/>
    <lineage>
        <taxon>Bacteria</taxon>
        <taxon>Pseudomonadati</taxon>
        <taxon>Campylobacterota</taxon>
        <taxon>Epsilonproteobacteria</taxon>
        <taxon>Campylobacterales</taxon>
        <taxon>Helicobacteraceae</taxon>
        <taxon>Helicobacter</taxon>
        <taxon>environmental samples</taxon>
    </lineage>
</organism>
<dbReference type="InterPro" id="IPR036046">
    <property type="entry name" value="Acylphosphatase-like_dom_sf"/>
</dbReference>
<dbReference type="InterPro" id="IPR041440">
    <property type="entry name" value="HypF_C"/>
</dbReference>
<dbReference type="Gene3D" id="3.90.870.50">
    <property type="match status" value="1"/>
</dbReference>
<dbReference type="SUPFAM" id="SSF54975">
    <property type="entry name" value="Acylphosphatase/BLUF domain-like"/>
    <property type="match status" value="1"/>
</dbReference>
<evidence type="ECO:0000256" key="1">
    <source>
        <dbReference type="ARBA" id="ARBA00004711"/>
    </source>
</evidence>
<evidence type="ECO:0000259" key="11">
    <source>
        <dbReference type="PROSITE" id="PS51163"/>
    </source>
</evidence>
<gene>
    <name evidence="12" type="primary">hypF</name>
    <name evidence="12" type="ORF">Helico4rc_0600</name>
</gene>
<evidence type="ECO:0000259" key="10">
    <source>
        <dbReference type="PROSITE" id="PS51160"/>
    </source>
</evidence>
<dbReference type="PIRSF" id="PIRSF006256">
    <property type="entry name" value="CMPcnvr_hdrg_mat"/>
    <property type="match status" value="1"/>
</dbReference>
<dbReference type="GO" id="GO:0003998">
    <property type="term" value="F:acylphosphatase activity"/>
    <property type="evidence" value="ECO:0007669"/>
    <property type="project" value="UniProtKB-EC"/>
</dbReference>
<keyword evidence="5" id="KW-0863">Zinc-finger</keyword>
<dbReference type="GO" id="GO:0008270">
    <property type="term" value="F:zinc ion binding"/>
    <property type="evidence" value="ECO:0007669"/>
    <property type="project" value="UniProtKB-KW"/>
</dbReference>
<dbReference type="Pfam" id="PF00708">
    <property type="entry name" value="Acylphosphatase"/>
    <property type="match status" value="1"/>
</dbReference>
<evidence type="ECO:0000313" key="12">
    <source>
        <dbReference type="EMBL" id="QGT49941.1"/>
    </source>
</evidence>
<keyword evidence="12" id="KW-0808">Transferase</keyword>
<dbReference type="EC" id="6.2.-.-" evidence="8"/>
<dbReference type="Gene3D" id="3.30.420.40">
    <property type="match status" value="1"/>
</dbReference>
<dbReference type="InterPro" id="IPR006070">
    <property type="entry name" value="Sua5-like_dom"/>
</dbReference>
<sequence>MKIFQIELFGIIQGVGFRPFVYTLAHQWGLKGYVQNRYSKLLIILVVENEQILESFLQELFQNIPKNASIHTSKIQEITQKNEILSIQQNLRESFYILGSPTGDDELQPTSLPYDTRICEQCLKEMLEEKGRFAHYAFTTCAHCGVRYSILKHLPYDRIHTSMSAFQMCPQCQESYNNPFDRRFHAQPNSCLQCAIRLRLFDENDCIVTFPAPSEDDKLITQVAQMLKKGKIVAMKGVGGFNLIADASNQEAIKTLRQRKNRPFKPFAVMFKSLEQIQSIASVSALESEALLSPAAPIVLLEKLRQNHTSQVLTQECLELLAPQVSTIGAILPYNGLMYLLFEKLTSPLIFTSANIPHESIIADVDILRNKLGREGQKVYDVILDYNREIVNPIDDSIVRLIAGKMRPLRLARGFAPKSLRQISSKNQHHTQNCERSYTILALGAHQKASLTFLACDDKKAFSEALISAYIGDLESKDSIERYYHTYTFLSHFYARNTGFKPRIVACDANPRYVSTQIAKEIAKAADSDILPLAHHKAHFYAILGEYEALSQRALGIVWDGTGLGEDGHIWGGEAFIYNPSNPCFNKDSLVDNKMERVAHFEEFALLGGESATKEIAKVALSLIWSFVPYTDSYLYLFEKTFTPQALNLLRHSFDKKLDLPTSSVGRLFDGVAYLLGILSRQSYEGQSGAMIESLALEHLYRHSDCESPYEFCIHQGVISLKGIVCGVIGDMLAGEILKACDRFLETLAHIALSLSQEFKTENVYFSGGVFQNKLLCDKIHRLFSQNHIAYQMHTILPTNDANISFGQAIYTREILKER</sequence>
<evidence type="ECO:0000256" key="4">
    <source>
        <dbReference type="ARBA" id="ARBA00022723"/>
    </source>
</evidence>
<dbReference type="Pfam" id="PF17788">
    <property type="entry name" value="HypF_C"/>
    <property type="match status" value="1"/>
</dbReference>
<comment type="similarity">
    <text evidence="2 8">Belongs to the carbamoyltransferase HypF family.</text>
</comment>
<evidence type="ECO:0000256" key="2">
    <source>
        <dbReference type="ARBA" id="ARBA00008097"/>
    </source>
</evidence>
<dbReference type="GO" id="GO:0051604">
    <property type="term" value="P:protein maturation"/>
    <property type="evidence" value="ECO:0007669"/>
    <property type="project" value="TreeGrafter"/>
</dbReference>
<dbReference type="InterPro" id="IPR055128">
    <property type="entry name" value="HypF_C_2"/>
</dbReference>
<feature type="active site" evidence="9">
    <location>
        <position position="18"/>
    </location>
</feature>
<comment type="pathway">
    <text evidence="1">Protein modification; [NiFe] hydrogenase maturation.</text>
</comment>
<evidence type="ECO:0000256" key="3">
    <source>
        <dbReference type="ARBA" id="ARBA00022598"/>
    </source>
</evidence>
<comment type="catalytic activity">
    <reaction evidence="7">
        <text>C-terminal L-cysteinyl-[HypE protein] + carbamoyl phosphate + ATP + H2O = C-terminal S-carboxamide-L-cysteinyl-[HypE protein] + AMP + phosphate + diphosphate + H(+)</text>
        <dbReference type="Rhea" id="RHEA:55636"/>
        <dbReference type="Rhea" id="RHEA-COMP:14247"/>
        <dbReference type="Rhea" id="RHEA-COMP:14392"/>
        <dbReference type="ChEBI" id="CHEBI:15377"/>
        <dbReference type="ChEBI" id="CHEBI:15378"/>
        <dbReference type="ChEBI" id="CHEBI:30616"/>
        <dbReference type="ChEBI" id="CHEBI:33019"/>
        <dbReference type="ChEBI" id="CHEBI:43474"/>
        <dbReference type="ChEBI" id="CHEBI:58228"/>
        <dbReference type="ChEBI" id="CHEBI:76913"/>
        <dbReference type="ChEBI" id="CHEBI:139126"/>
        <dbReference type="ChEBI" id="CHEBI:456215"/>
    </reaction>
</comment>
<evidence type="ECO:0000256" key="7">
    <source>
        <dbReference type="ARBA" id="ARBA00048220"/>
    </source>
</evidence>
<dbReference type="InterPro" id="IPR017945">
    <property type="entry name" value="DHBP_synth_RibB-like_a/b_dom"/>
</dbReference>
<feature type="domain" description="YrdC-like" evidence="11">
    <location>
        <begin position="217"/>
        <end position="414"/>
    </location>
</feature>
<evidence type="ECO:0000256" key="6">
    <source>
        <dbReference type="ARBA" id="ARBA00022833"/>
    </source>
</evidence>
<dbReference type="InterPro" id="IPR051060">
    <property type="entry name" value="Carbamoyltrans_HypF-like"/>
</dbReference>
<feature type="active site" evidence="9">
    <location>
        <position position="36"/>
    </location>
</feature>
<name>A0A650EL15_9HELI</name>
<proteinExistence type="inferred from homology"/>
<dbReference type="PANTHER" id="PTHR42959">
    <property type="entry name" value="CARBAMOYLTRANSFERASE"/>
    <property type="match status" value="1"/>
</dbReference>
<evidence type="ECO:0000256" key="9">
    <source>
        <dbReference type="PROSITE-ProRule" id="PRU00520"/>
    </source>
</evidence>
<protein>
    <recommendedName>
        <fullName evidence="8">Carbamoyltransferase</fullName>
        <ecNumber evidence="8">6.2.-.-</ecNumber>
    </recommendedName>
</protein>
<dbReference type="PROSITE" id="PS51163">
    <property type="entry name" value="YRDC"/>
    <property type="match status" value="1"/>
</dbReference>
<comment type="catalytic activity">
    <reaction evidence="9">
        <text>an acyl phosphate + H2O = a carboxylate + phosphate + H(+)</text>
        <dbReference type="Rhea" id="RHEA:14965"/>
        <dbReference type="ChEBI" id="CHEBI:15377"/>
        <dbReference type="ChEBI" id="CHEBI:15378"/>
        <dbReference type="ChEBI" id="CHEBI:29067"/>
        <dbReference type="ChEBI" id="CHEBI:43474"/>
        <dbReference type="ChEBI" id="CHEBI:59918"/>
        <dbReference type="EC" id="3.6.1.7"/>
    </reaction>
</comment>
<dbReference type="InterPro" id="IPR004421">
    <property type="entry name" value="Carbamoyltransferase_HypF"/>
</dbReference>